<evidence type="ECO:0000313" key="3">
    <source>
        <dbReference type="EMBL" id="QIB36504.1"/>
    </source>
</evidence>
<sequence>MRYLRQFSSDERGVGTVEFALMLPVLVLVFVGSNFLAETVIVQNKVARAANALARLASMDATIDDDRWNSYRAMTATMLEPMDGTPTVVLSSVGNAGDGLQVRWSASNGAALVRGAPFAFPAGAAAYASSDKNVLVAKVTLPHSSLLARIWNALPWAPFTFTQDQTYSDVAYALPLKKSGAGTDLWTRRSTGGATVF</sequence>
<dbReference type="RefSeq" id="WP_163078246.1">
    <property type="nucleotide sequence ID" value="NZ_CP048631.1"/>
</dbReference>
<organism evidence="3 4">
    <name type="scientific">Ancylobacter pratisalsi</name>
    <dbReference type="NCBI Taxonomy" id="1745854"/>
    <lineage>
        <taxon>Bacteria</taxon>
        <taxon>Pseudomonadati</taxon>
        <taxon>Pseudomonadota</taxon>
        <taxon>Alphaproteobacteria</taxon>
        <taxon>Hyphomicrobiales</taxon>
        <taxon>Xanthobacteraceae</taxon>
        <taxon>Ancylobacter</taxon>
    </lineage>
</organism>
<keyword evidence="1" id="KW-0812">Transmembrane</keyword>
<feature type="domain" description="TadE-like" evidence="2">
    <location>
        <begin position="13"/>
        <end position="55"/>
    </location>
</feature>
<keyword evidence="1" id="KW-0472">Membrane</keyword>
<dbReference type="EMBL" id="CP048631">
    <property type="protein sequence ID" value="QIB36504.1"/>
    <property type="molecule type" value="Genomic_DNA"/>
</dbReference>
<evidence type="ECO:0000256" key="1">
    <source>
        <dbReference type="SAM" id="Phobius"/>
    </source>
</evidence>
<keyword evidence="1" id="KW-1133">Transmembrane helix</keyword>
<keyword evidence="4" id="KW-1185">Reference proteome</keyword>
<dbReference type="Proteomes" id="UP000464751">
    <property type="component" value="Plasmid pLGM"/>
</dbReference>
<feature type="transmembrane region" description="Helical" evidence="1">
    <location>
        <begin position="20"/>
        <end position="41"/>
    </location>
</feature>
<keyword evidence="3" id="KW-0614">Plasmid</keyword>
<dbReference type="InterPro" id="IPR012495">
    <property type="entry name" value="TadE-like_dom"/>
</dbReference>
<evidence type="ECO:0000313" key="4">
    <source>
        <dbReference type="Proteomes" id="UP000464751"/>
    </source>
</evidence>
<dbReference type="KEGG" id="apra:G3A50_22045"/>
<gene>
    <name evidence="3" type="ORF">G3A50_22045</name>
</gene>
<name>A0A6P1YY93_9HYPH</name>
<dbReference type="AlphaFoldDB" id="A0A6P1YY93"/>
<accession>A0A6P1YY93</accession>
<evidence type="ECO:0000259" key="2">
    <source>
        <dbReference type="Pfam" id="PF07811"/>
    </source>
</evidence>
<reference evidence="3 4" key="1">
    <citation type="submission" date="2020-02" db="EMBL/GenBank/DDBJ databases">
        <authorList>
            <person name="Li G."/>
        </authorList>
    </citation>
    <scope>NUCLEOTIDE SEQUENCE [LARGE SCALE GENOMIC DNA]</scope>
    <source>
        <strain evidence="3 4">DSM 102029</strain>
        <plasmid evidence="4">plgm</plasmid>
    </source>
</reference>
<dbReference type="Pfam" id="PF07811">
    <property type="entry name" value="TadE"/>
    <property type="match status" value="1"/>
</dbReference>
<proteinExistence type="predicted"/>
<protein>
    <submittedName>
        <fullName evidence="3">Pilus assembly protein</fullName>
    </submittedName>
</protein>
<geneLocation type="plasmid" evidence="4">
    <name>plgm</name>
</geneLocation>